<gene>
    <name evidence="1" type="ORF">H9873_09510</name>
</gene>
<organism evidence="1 2">
    <name type="scientific">Candidatus Dorea gallistercoris</name>
    <dbReference type="NCBI Taxonomy" id="2838542"/>
    <lineage>
        <taxon>Bacteria</taxon>
        <taxon>Bacillati</taxon>
        <taxon>Bacillota</taxon>
        <taxon>Clostridia</taxon>
        <taxon>Lachnospirales</taxon>
        <taxon>Lachnospiraceae</taxon>
        <taxon>Dorea</taxon>
    </lineage>
</organism>
<sequence length="1102" mass="123798">MRTDPLLVPIELRVLLLGGREQERPLADVAPHYERMDQDSLFGDDITNDGLVMESGLPGAHLHWLMPDALLWGEQNEAGDLEFPQLPNRWIVLRLWPEGDRIRRKAWMVQSDRISFGEEGRTTAEGMRKTSIPCLAYNEEKGIWEPAGEGGSYHAYLGGAEIYGEEQEPQRTLEQLTAVGMGDHLFSALYPLCRTVFGFYDPLEEAGEGVYTYQVCGFYQDPGKDPLTDPERAAETMREYGWSWSEEGIPDSTLCHGAVYGVRWKGKGERYIETGAVEAEVTVANTSAEALAACFQKKLPQAEGLERLLNALQSGLLDEFDDQDQTDGLIGLEDQLHERQFDLLRAGEDYGIRPADISGQNAAPGLSKQAYEEVRQIRETVRQRERVKAERQSRGEVVYLYWHKYMKQKTSPFDSEGAEKYREKLEEQLCLWEQSKEEEEGLSRKLGKLEQETAPVLEEEGAKLERVPQSVFYQPSPPVVLIADTGAVRTYRHGFQSGEDGTLACRRCPIDSLWIQLEKPVDVSGQDLEQRSEPLEKPLPKLIERLCRETILLSGDFTSFLAGIAAAKAGLSGTEELEEVVGQIRRAQMQCQDGPDDLAFQAWKMPWNPLVLDWQAGLRPARANPDREDTSAYFQLGDIDLEPTAEFRGKEIRLGGRTLLTPHAPFVMGEALKKLAEGLEEGSGEYQEVCQFIRELKDRQILSQKLTGLDETLLGLKRTAFLPVLSGADEEDESLAVRVNQAVEDVYPVSGQGLDRSHYLPLRGGAFRLTSLGLIDEFGQYRQMVLPQTVIMGESMRWKDPQTALMPPRFPGGARVNFDWICEGQGFRGALDENSSPVSGFVRGNLLERELQIYDPEGEFLGWVQDSDTGVRWKRFPGTSGRKRELPDTLLGRFVKAVLSWDRDRFEELLEWIDLFFSKKPVLGETPGSVRLAGGCFALAAAEYSVEGQGLPRYFWGGEEIAGNGYENAEFSLRLGDTRRDKDGLIGFFPIGEKGELGSFSFSGEKVPVTLRESGKKVLLLLEPCRRVTLLMGLLPACQFALAPEFYRKQMEKLRLCLDMWPVLEREGDTVSGQLVIQEKYILIEEKEGGEAFGRGNADEAF</sequence>
<dbReference type="Proteomes" id="UP000824263">
    <property type="component" value="Unassembled WGS sequence"/>
</dbReference>
<evidence type="ECO:0000313" key="2">
    <source>
        <dbReference type="Proteomes" id="UP000824263"/>
    </source>
</evidence>
<dbReference type="EMBL" id="DXGF01000165">
    <property type="protein sequence ID" value="HIW84547.1"/>
    <property type="molecule type" value="Genomic_DNA"/>
</dbReference>
<accession>A0A9D1RD90</accession>
<proteinExistence type="predicted"/>
<reference evidence="1" key="2">
    <citation type="submission" date="2021-04" db="EMBL/GenBank/DDBJ databases">
        <authorList>
            <person name="Gilroy R."/>
        </authorList>
    </citation>
    <scope>NUCLEOTIDE SEQUENCE</scope>
    <source>
        <strain evidence="1">ChiSxjej1B13-11762</strain>
    </source>
</reference>
<dbReference type="AlphaFoldDB" id="A0A9D1RD90"/>
<comment type="caution">
    <text evidence="1">The sequence shown here is derived from an EMBL/GenBank/DDBJ whole genome shotgun (WGS) entry which is preliminary data.</text>
</comment>
<name>A0A9D1RD90_9FIRM</name>
<reference evidence="1" key="1">
    <citation type="journal article" date="2021" name="PeerJ">
        <title>Extensive microbial diversity within the chicken gut microbiome revealed by metagenomics and culture.</title>
        <authorList>
            <person name="Gilroy R."/>
            <person name="Ravi A."/>
            <person name="Getino M."/>
            <person name="Pursley I."/>
            <person name="Horton D.L."/>
            <person name="Alikhan N.F."/>
            <person name="Baker D."/>
            <person name="Gharbi K."/>
            <person name="Hall N."/>
            <person name="Watson M."/>
            <person name="Adriaenssens E.M."/>
            <person name="Foster-Nyarko E."/>
            <person name="Jarju S."/>
            <person name="Secka A."/>
            <person name="Antonio M."/>
            <person name="Oren A."/>
            <person name="Chaudhuri R.R."/>
            <person name="La Ragione R."/>
            <person name="Hildebrand F."/>
            <person name="Pallen M.J."/>
        </authorList>
    </citation>
    <scope>NUCLEOTIDE SEQUENCE</scope>
    <source>
        <strain evidence="1">ChiSxjej1B13-11762</strain>
    </source>
</reference>
<evidence type="ECO:0000313" key="1">
    <source>
        <dbReference type="EMBL" id="HIW84547.1"/>
    </source>
</evidence>
<protein>
    <submittedName>
        <fullName evidence="1">Uncharacterized protein</fullName>
    </submittedName>
</protein>